<keyword evidence="6 7" id="KW-0472">Membrane</keyword>
<feature type="transmembrane region" description="Helical" evidence="7">
    <location>
        <begin position="224"/>
        <end position="248"/>
    </location>
</feature>
<dbReference type="SUPFAM" id="SSF103473">
    <property type="entry name" value="MFS general substrate transporter"/>
    <property type="match status" value="1"/>
</dbReference>
<dbReference type="RefSeq" id="WP_013021051.1">
    <property type="nucleotide sequence ID" value="NC_013947.1"/>
</dbReference>
<evidence type="ECO:0000256" key="6">
    <source>
        <dbReference type="ARBA" id="ARBA00023136"/>
    </source>
</evidence>
<reference evidence="8 9" key="1">
    <citation type="journal article" date="2009" name="Stand. Genomic Sci.">
        <title>Complete genome sequence of Stackebrandtia nassauensis type strain (LLR-40K-21).</title>
        <authorList>
            <person name="Munk C."/>
            <person name="Lapidus A."/>
            <person name="Copeland A."/>
            <person name="Jando M."/>
            <person name="Mayilraj S."/>
            <person name="Glavina Del Rio T."/>
            <person name="Nolan M."/>
            <person name="Chen F."/>
            <person name="Lucas S."/>
            <person name="Tice H."/>
            <person name="Cheng J.F."/>
            <person name="Han C."/>
            <person name="Detter J.C."/>
            <person name="Bruce D."/>
            <person name="Goodwin L."/>
            <person name="Chain P."/>
            <person name="Pitluck S."/>
            <person name="Goker M."/>
            <person name="Ovchinikova G."/>
            <person name="Pati A."/>
            <person name="Ivanova N."/>
            <person name="Mavromatis K."/>
            <person name="Chen A."/>
            <person name="Palaniappan K."/>
            <person name="Land M."/>
            <person name="Hauser L."/>
            <person name="Chang Y.J."/>
            <person name="Jeffries C.D."/>
            <person name="Bristow J."/>
            <person name="Eisen J.A."/>
            <person name="Markowitz V."/>
            <person name="Hugenholtz P."/>
            <person name="Kyrpides N.C."/>
            <person name="Klenk H.P."/>
        </authorList>
    </citation>
    <scope>NUCLEOTIDE SEQUENCE [LARGE SCALE GENOMIC DNA]</scope>
    <source>
        <strain evidence="9">DSM 44728 / CIP 108903 / NRRL B-16338 / NBRC 102104 / LLR-40K-21</strain>
    </source>
</reference>
<keyword evidence="5 7" id="KW-1133">Transmembrane helix</keyword>
<keyword evidence="9" id="KW-1185">Reference proteome</keyword>
<dbReference type="CDD" id="cd06173">
    <property type="entry name" value="MFS_MefA_like"/>
    <property type="match status" value="1"/>
</dbReference>
<evidence type="ECO:0000256" key="2">
    <source>
        <dbReference type="ARBA" id="ARBA00022448"/>
    </source>
</evidence>
<dbReference type="OrthoDB" id="9775268at2"/>
<feature type="transmembrane region" description="Helical" evidence="7">
    <location>
        <begin position="260"/>
        <end position="279"/>
    </location>
</feature>
<gene>
    <name evidence="8" type="ordered locus">Snas_5851</name>
</gene>
<sequence length="425" mass="45797">MRRQLAETFRSLRVRNYRLFAIGQLTSLLGRWMQIVAIDWLVLELSGNSGAALGFVTALQFVPVLLLSLHGGKLADRHDKRRMLLVFNTSWLALSAGMAVIVLIGAAQLWHIYVFALMLGMVMALENPARQSFVSEMVGTGMLPNALSLSAATFNSARIVGPAIAGALIAVVDTGPVLAITALTYVPPMVCLLLMNRHELGFSEPAKDTRIREAVSYTFRRSDLVLPLVLMFVVGGLGFNFPITLALLSKTVFHTGAATFGLLTTMLAVGALAGALVSSRRRARPTAHIVLAAAAIFGVLEALVGFAPAFWVAAVLLVPTGFSMTFLAQAVNQRIQLGVDAAHRGRVMALYILVFLGSTPIFAPIIGWLSEVIGPRSGLWIGGLAGVFMAATAFAVRCRKRDVHVSVELRPRPRMRLIETVEKAA</sequence>
<evidence type="ECO:0000313" key="9">
    <source>
        <dbReference type="Proteomes" id="UP000000844"/>
    </source>
</evidence>
<feature type="transmembrane region" description="Helical" evidence="7">
    <location>
        <begin position="378"/>
        <end position="396"/>
    </location>
</feature>
<feature type="transmembrane region" description="Helical" evidence="7">
    <location>
        <begin position="310"/>
        <end position="328"/>
    </location>
</feature>
<evidence type="ECO:0000256" key="1">
    <source>
        <dbReference type="ARBA" id="ARBA00004651"/>
    </source>
</evidence>
<keyword evidence="3" id="KW-1003">Cell membrane</keyword>
<organism evidence="8 9">
    <name type="scientific">Stackebrandtia nassauensis (strain DSM 44728 / CIP 108903 / NRRL B-16338 / NBRC 102104 / LLR-40K-21)</name>
    <dbReference type="NCBI Taxonomy" id="446470"/>
    <lineage>
        <taxon>Bacteria</taxon>
        <taxon>Bacillati</taxon>
        <taxon>Actinomycetota</taxon>
        <taxon>Actinomycetes</taxon>
        <taxon>Glycomycetales</taxon>
        <taxon>Glycomycetaceae</taxon>
        <taxon>Stackebrandtia</taxon>
    </lineage>
</organism>
<feature type="transmembrane region" description="Helical" evidence="7">
    <location>
        <begin position="20"/>
        <end position="43"/>
    </location>
</feature>
<feature type="transmembrane region" description="Helical" evidence="7">
    <location>
        <begin position="286"/>
        <end position="304"/>
    </location>
</feature>
<dbReference type="EMBL" id="CP001778">
    <property type="protein sequence ID" value="ADD45480.1"/>
    <property type="molecule type" value="Genomic_DNA"/>
</dbReference>
<dbReference type="InterPro" id="IPR036259">
    <property type="entry name" value="MFS_trans_sf"/>
</dbReference>
<dbReference type="PANTHER" id="PTHR23513:SF11">
    <property type="entry name" value="STAPHYLOFERRIN A TRANSPORTER"/>
    <property type="match status" value="1"/>
</dbReference>
<dbReference type="AlphaFoldDB" id="D3PZ51"/>
<keyword evidence="2" id="KW-0813">Transport</keyword>
<feature type="transmembrane region" description="Helical" evidence="7">
    <location>
        <begin position="49"/>
        <end position="71"/>
    </location>
</feature>
<dbReference type="PANTHER" id="PTHR23513">
    <property type="entry name" value="INTEGRAL MEMBRANE EFFLUX PROTEIN-RELATED"/>
    <property type="match status" value="1"/>
</dbReference>
<dbReference type="HOGENOM" id="CLU_034180_11_2_11"/>
<feature type="transmembrane region" description="Helical" evidence="7">
    <location>
        <begin position="83"/>
        <end position="104"/>
    </location>
</feature>
<dbReference type="GO" id="GO:0005886">
    <property type="term" value="C:plasma membrane"/>
    <property type="evidence" value="ECO:0007669"/>
    <property type="project" value="UniProtKB-SubCell"/>
</dbReference>
<dbReference type="Pfam" id="PF05977">
    <property type="entry name" value="MFS_3"/>
    <property type="match status" value="1"/>
</dbReference>
<dbReference type="eggNOG" id="COG0477">
    <property type="taxonomic scope" value="Bacteria"/>
</dbReference>
<protein>
    <submittedName>
        <fullName evidence="8">Major facilitator superfamily MFS_1</fullName>
    </submittedName>
</protein>
<comment type="subcellular location">
    <subcellularLocation>
        <location evidence="1">Cell membrane</location>
        <topology evidence="1">Multi-pass membrane protein</topology>
    </subcellularLocation>
</comment>
<dbReference type="Proteomes" id="UP000000844">
    <property type="component" value="Chromosome"/>
</dbReference>
<feature type="transmembrane region" description="Helical" evidence="7">
    <location>
        <begin position="110"/>
        <end position="125"/>
    </location>
</feature>
<accession>D3PZ51</accession>
<evidence type="ECO:0000256" key="5">
    <source>
        <dbReference type="ARBA" id="ARBA00022989"/>
    </source>
</evidence>
<proteinExistence type="predicted"/>
<name>D3PZ51_STANL</name>
<dbReference type="STRING" id="446470.Snas_5851"/>
<keyword evidence="4 7" id="KW-0812">Transmembrane</keyword>
<feature type="transmembrane region" description="Helical" evidence="7">
    <location>
        <begin position="348"/>
        <end position="366"/>
    </location>
</feature>
<evidence type="ECO:0000256" key="3">
    <source>
        <dbReference type="ARBA" id="ARBA00022475"/>
    </source>
</evidence>
<dbReference type="InterPro" id="IPR010290">
    <property type="entry name" value="TM_effector"/>
</dbReference>
<dbReference type="KEGG" id="sna:Snas_5851"/>
<dbReference type="Gene3D" id="1.20.1250.20">
    <property type="entry name" value="MFS general substrate transporter like domains"/>
    <property type="match status" value="1"/>
</dbReference>
<evidence type="ECO:0000256" key="4">
    <source>
        <dbReference type="ARBA" id="ARBA00022692"/>
    </source>
</evidence>
<evidence type="ECO:0000313" key="8">
    <source>
        <dbReference type="EMBL" id="ADD45480.1"/>
    </source>
</evidence>
<evidence type="ECO:0000256" key="7">
    <source>
        <dbReference type="SAM" id="Phobius"/>
    </source>
</evidence>